<dbReference type="Gene3D" id="3.40.50.720">
    <property type="entry name" value="NAD(P)-binding Rossmann-like Domain"/>
    <property type="match status" value="1"/>
</dbReference>
<accession>A0A2K3QTR3</accession>
<dbReference type="GO" id="GO:0016491">
    <property type="term" value="F:oxidoreductase activity"/>
    <property type="evidence" value="ECO:0007669"/>
    <property type="project" value="InterPro"/>
</dbReference>
<keyword evidence="1" id="KW-0521">NADP</keyword>
<dbReference type="Proteomes" id="UP001241571">
    <property type="component" value="Unassembled WGS sequence"/>
</dbReference>
<dbReference type="Pfam" id="PF08240">
    <property type="entry name" value="ADH_N"/>
    <property type="match status" value="1"/>
</dbReference>
<dbReference type="InterPro" id="IPR013154">
    <property type="entry name" value="ADH-like_N"/>
</dbReference>
<reference evidence="3 6" key="2">
    <citation type="submission" date="2023-06" db="EMBL/GenBank/DDBJ databases">
        <title>Acute promotion of culturable opportunistic pathogens and persistent increase of antibiotic resistance following antibiotic exposure in mouse gut microbiota.</title>
        <authorList>
            <person name="Li L."/>
            <person name="Wang B."/>
            <person name="Sun Y."/>
            <person name="Wang M."/>
            <person name="Xu H."/>
        </authorList>
    </citation>
    <scope>NUCLEOTIDE SEQUENCE [LARGE SCALE GENOMIC DNA]</scope>
    <source>
        <strain evidence="3 6">CRI2_2</strain>
    </source>
</reference>
<sequence length="327" mass="35464">MKAAVIKHIGSPEKIEIVTLPDPKISPNEVLIEVCGVAVNHVDTFIRSGSYQTPIPLPFIIGRDAVGKVIDAGEKTSKFKVGEWVWTNSMGYGGRQGITSTLAAIPEERLFRVPENCDPLQLVASVHSAATAAILLKDVLNLSGERTLLIEGGAGHLGKKLIQIACDLGAHVLTTSHPDSFGGLRSLGTQECYSYHTDDLVQLIHQKHPQGVDFVIDTSGQVSLQTNLDCLSVNGVLGLITAPIQPAAFSVQSFYTQNKQIKGFVISLATISQLQSAGEQINRYFGQGKLLENNILIKHFSDASWAHSILERNEEKRKIVLIPGDEQ</sequence>
<proteinExistence type="predicted"/>
<dbReference type="EMBL" id="CP050485">
    <property type="protein sequence ID" value="QOG27582.1"/>
    <property type="molecule type" value="Genomic_DNA"/>
</dbReference>
<evidence type="ECO:0000313" key="6">
    <source>
        <dbReference type="Proteomes" id="UP001241571"/>
    </source>
</evidence>
<dbReference type="InterPro" id="IPR051603">
    <property type="entry name" value="Zinc-ADH_QOR/CCCR"/>
</dbReference>
<dbReference type="InterPro" id="IPR013149">
    <property type="entry name" value="ADH-like_C"/>
</dbReference>
<organism evidence="3 6">
    <name type="scientific">Enterococcus gallinarum</name>
    <dbReference type="NCBI Taxonomy" id="1353"/>
    <lineage>
        <taxon>Bacteria</taxon>
        <taxon>Bacillati</taxon>
        <taxon>Bacillota</taxon>
        <taxon>Bacilli</taxon>
        <taxon>Lactobacillales</taxon>
        <taxon>Enterococcaceae</taxon>
        <taxon>Enterococcus</taxon>
    </lineage>
</organism>
<evidence type="ECO:0000313" key="4">
    <source>
        <dbReference type="EMBL" id="QOG27582.1"/>
    </source>
</evidence>
<gene>
    <name evidence="4" type="ORF">EGM181_10100</name>
    <name evidence="3" type="ORF">QRX88_12715</name>
</gene>
<feature type="domain" description="Enoyl reductase (ER)" evidence="2">
    <location>
        <begin position="10"/>
        <end position="321"/>
    </location>
</feature>
<dbReference type="AlphaFoldDB" id="A0A2K3QTR3"/>
<dbReference type="InterPro" id="IPR011032">
    <property type="entry name" value="GroES-like_sf"/>
</dbReference>
<evidence type="ECO:0000259" key="2">
    <source>
        <dbReference type="SMART" id="SM00829"/>
    </source>
</evidence>
<dbReference type="Proteomes" id="UP000516696">
    <property type="component" value="Chromosome"/>
</dbReference>
<dbReference type="RefSeq" id="WP_103300818.1">
    <property type="nucleotide sequence ID" value="NZ_BSYC01000001.1"/>
</dbReference>
<name>A0A2K3QTR3_ENTGA</name>
<dbReference type="PANTHER" id="PTHR44154:SF1">
    <property type="entry name" value="QUINONE OXIDOREDUCTASE"/>
    <property type="match status" value="1"/>
</dbReference>
<dbReference type="InterPro" id="IPR036291">
    <property type="entry name" value="NAD(P)-bd_dom_sf"/>
</dbReference>
<dbReference type="PANTHER" id="PTHR44154">
    <property type="entry name" value="QUINONE OXIDOREDUCTASE"/>
    <property type="match status" value="1"/>
</dbReference>
<evidence type="ECO:0000313" key="3">
    <source>
        <dbReference type="EMBL" id="MDL4936583.1"/>
    </source>
</evidence>
<dbReference type="Gene3D" id="3.90.180.10">
    <property type="entry name" value="Medium-chain alcohol dehydrogenases, catalytic domain"/>
    <property type="match status" value="1"/>
</dbReference>
<dbReference type="EMBL" id="JASUBT010000009">
    <property type="protein sequence ID" value="MDL4936583.1"/>
    <property type="molecule type" value="Genomic_DNA"/>
</dbReference>
<dbReference type="InterPro" id="IPR020843">
    <property type="entry name" value="ER"/>
</dbReference>
<dbReference type="SMART" id="SM00829">
    <property type="entry name" value="PKS_ER"/>
    <property type="match status" value="1"/>
</dbReference>
<dbReference type="SUPFAM" id="SSF51735">
    <property type="entry name" value="NAD(P)-binding Rossmann-fold domains"/>
    <property type="match status" value="1"/>
</dbReference>
<dbReference type="SUPFAM" id="SSF50129">
    <property type="entry name" value="GroES-like"/>
    <property type="match status" value="1"/>
</dbReference>
<reference evidence="4 5" key="1">
    <citation type="submission" date="2020-03" db="EMBL/GenBank/DDBJ databases">
        <title>Characterization of ganglioside-mimicking enterococci.</title>
        <authorList>
            <person name="Patry R.T."/>
            <person name="Nothaft H."/>
            <person name="Bridger R."/>
            <person name="Shajahan A."/>
            <person name="Huynh S."/>
            <person name="Sanchez S."/>
            <person name="Azadi P."/>
            <person name="Cooper K."/>
            <person name="Miller W.G."/>
            <person name="Parker C.T."/>
            <person name="Wells L."/>
            <person name="Szymanski C.M."/>
        </authorList>
    </citation>
    <scope>NUCLEOTIDE SEQUENCE [LARGE SCALE GENOMIC DNA]</scope>
    <source>
        <strain evidence="4 5">EGM181</strain>
    </source>
</reference>
<dbReference type="Pfam" id="PF00107">
    <property type="entry name" value="ADH_zinc_N"/>
    <property type="match status" value="1"/>
</dbReference>
<protein>
    <submittedName>
        <fullName evidence="3">Zinc-binding dehydrogenase</fullName>
    </submittedName>
</protein>
<evidence type="ECO:0000256" key="1">
    <source>
        <dbReference type="ARBA" id="ARBA00022857"/>
    </source>
</evidence>
<evidence type="ECO:0000313" key="5">
    <source>
        <dbReference type="Proteomes" id="UP000516696"/>
    </source>
</evidence>